<reference evidence="3" key="3">
    <citation type="submission" date="2015-04" db="UniProtKB">
        <authorList>
            <consortium name="EnsemblPlants"/>
        </authorList>
    </citation>
    <scope>IDENTIFICATION</scope>
    <source>
        <strain evidence="3">cv. Jemalong A17</strain>
    </source>
</reference>
<dbReference type="EnsemblPlants" id="AES92017">
    <property type="protein sequence ID" value="AES92017"/>
    <property type="gene ID" value="MTR_4g122840"/>
</dbReference>
<dbReference type="PaxDb" id="3880-AES92017"/>
<accession>G7JPY8</accession>
<keyword evidence="4" id="KW-1185">Reference proteome</keyword>
<name>G7JPY8_MEDTR</name>
<evidence type="ECO:0000313" key="4">
    <source>
        <dbReference type="Proteomes" id="UP000002051"/>
    </source>
</evidence>
<reference evidence="2 4" key="2">
    <citation type="journal article" date="2014" name="BMC Genomics">
        <title>An improved genome release (version Mt4.0) for the model legume Medicago truncatula.</title>
        <authorList>
            <person name="Tang H."/>
            <person name="Krishnakumar V."/>
            <person name="Bidwell S."/>
            <person name="Rosen B."/>
            <person name="Chan A."/>
            <person name="Zhou S."/>
            <person name="Gentzbittel L."/>
            <person name="Childs K.L."/>
            <person name="Yandell M."/>
            <person name="Gundlach H."/>
            <person name="Mayer K.F."/>
            <person name="Schwartz D.C."/>
            <person name="Town C.D."/>
        </authorList>
    </citation>
    <scope>GENOME REANNOTATION</scope>
    <source>
        <strain evidence="3 4">cv. Jemalong A17</strain>
    </source>
</reference>
<feature type="domain" description="Retrovirus-related Pol polyprotein from transposon TNT 1-94-like beta-barrel" evidence="1">
    <location>
        <begin position="93"/>
        <end position="148"/>
    </location>
</feature>
<dbReference type="EMBL" id="CM001220">
    <property type="protein sequence ID" value="AES92017.1"/>
    <property type="molecule type" value="Genomic_DNA"/>
</dbReference>
<gene>
    <name evidence="2" type="ordered locus">MTR_4g122840</name>
</gene>
<dbReference type="InterPro" id="IPR054722">
    <property type="entry name" value="PolX-like_BBD"/>
</dbReference>
<protein>
    <recommendedName>
        <fullName evidence="1">Retrovirus-related Pol polyprotein from transposon TNT 1-94-like beta-barrel domain-containing protein</fullName>
    </recommendedName>
</protein>
<sequence>MTALERVWATPIVEKMVESRLRWFWAQVELFFGQELGNISNYASSGVPTEHTTSSLSVKVDLGTEYLVRRRKLLVILNLWKMVWRKMKVTERWFLDTSCYNYMTRHKEWVKEIDTRKTTNVELENHTTLTIEGMRKYAVEMKDGKIVVTEGWKSICYAKGLFSDLKNNNLLEMPLPDGDFVHVPINCDLWVFREFLNLSAIDYVNDTIELWVIDIIGTNGGNVVKYNYKGQLLDHHSYSDDPDGSQVVMYTESLLSLPAGAEQV</sequence>
<evidence type="ECO:0000313" key="3">
    <source>
        <dbReference type="EnsemblPlants" id="AES92017"/>
    </source>
</evidence>
<evidence type="ECO:0000313" key="2">
    <source>
        <dbReference type="EMBL" id="AES92017.1"/>
    </source>
</evidence>
<dbReference type="AlphaFoldDB" id="G7JPY8"/>
<proteinExistence type="predicted"/>
<dbReference type="Proteomes" id="UP000002051">
    <property type="component" value="Chromosome 4"/>
</dbReference>
<dbReference type="Pfam" id="PF22936">
    <property type="entry name" value="Pol_BBD"/>
    <property type="match status" value="1"/>
</dbReference>
<organism evidence="2 4">
    <name type="scientific">Medicago truncatula</name>
    <name type="common">Barrel medic</name>
    <name type="synonym">Medicago tribuloides</name>
    <dbReference type="NCBI Taxonomy" id="3880"/>
    <lineage>
        <taxon>Eukaryota</taxon>
        <taxon>Viridiplantae</taxon>
        <taxon>Streptophyta</taxon>
        <taxon>Embryophyta</taxon>
        <taxon>Tracheophyta</taxon>
        <taxon>Spermatophyta</taxon>
        <taxon>Magnoliopsida</taxon>
        <taxon>eudicotyledons</taxon>
        <taxon>Gunneridae</taxon>
        <taxon>Pentapetalae</taxon>
        <taxon>rosids</taxon>
        <taxon>fabids</taxon>
        <taxon>Fabales</taxon>
        <taxon>Fabaceae</taxon>
        <taxon>Papilionoideae</taxon>
        <taxon>50 kb inversion clade</taxon>
        <taxon>NPAAA clade</taxon>
        <taxon>Hologalegina</taxon>
        <taxon>IRL clade</taxon>
        <taxon>Trifolieae</taxon>
        <taxon>Medicago</taxon>
    </lineage>
</organism>
<evidence type="ECO:0000259" key="1">
    <source>
        <dbReference type="Pfam" id="PF22936"/>
    </source>
</evidence>
<dbReference type="HOGENOM" id="CLU_1055102_0_0_1"/>
<reference evidence="2 4" key="1">
    <citation type="journal article" date="2011" name="Nature">
        <title>The Medicago genome provides insight into the evolution of rhizobial symbioses.</title>
        <authorList>
            <person name="Young N.D."/>
            <person name="Debelle F."/>
            <person name="Oldroyd G.E."/>
            <person name="Geurts R."/>
            <person name="Cannon S.B."/>
            <person name="Udvardi M.K."/>
            <person name="Benedito V.A."/>
            <person name="Mayer K.F."/>
            <person name="Gouzy J."/>
            <person name="Schoof H."/>
            <person name="Van de Peer Y."/>
            <person name="Proost S."/>
            <person name="Cook D.R."/>
            <person name="Meyers B.C."/>
            <person name="Spannagl M."/>
            <person name="Cheung F."/>
            <person name="De Mita S."/>
            <person name="Krishnakumar V."/>
            <person name="Gundlach H."/>
            <person name="Zhou S."/>
            <person name="Mudge J."/>
            <person name="Bharti A.K."/>
            <person name="Murray J.D."/>
            <person name="Naoumkina M.A."/>
            <person name="Rosen B."/>
            <person name="Silverstein K.A."/>
            <person name="Tang H."/>
            <person name="Rombauts S."/>
            <person name="Zhao P.X."/>
            <person name="Zhou P."/>
            <person name="Barbe V."/>
            <person name="Bardou P."/>
            <person name="Bechner M."/>
            <person name="Bellec A."/>
            <person name="Berger A."/>
            <person name="Berges H."/>
            <person name="Bidwell S."/>
            <person name="Bisseling T."/>
            <person name="Choisne N."/>
            <person name="Couloux A."/>
            <person name="Denny R."/>
            <person name="Deshpande S."/>
            <person name="Dai X."/>
            <person name="Doyle J.J."/>
            <person name="Dudez A.M."/>
            <person name="Farmer A.D."/>
            <person name="Fouteau S."/>
            <person name="Franken C."/>
            <person name="Gibelin C."/>
            <person name="Gish J."/>
            <person name="Goldstein S."/>
            <person name="Gonzalez A.J."/>
            <person name="Green P.J."/>
            <person name="Hallab A."/>
            <person name="Hartog M."/>
            <person name="Hua A."/>
            <person name="Humphray S.J."/>
            <person name="Jeong D.H."/>
            <person name="Jing Y."/>
            <person name="Jocker A."/>
            <person name="Kenton S.M."/>
            <person name="Kim D.J."/>
            <person name="Klee K."/>
            <person name="Lai H."/>
            <person name="Lang C."/>
            <person name="Lin S."/>
            <person name="Macmil S.L."/>
            <person name="Magdelenat G."/>
            <person name="Matthews L."/>
            <person name="McCorrison J."/>
            <person name="Monaghan E.L."/>
            <person name="Mun J.H."/>
            <person name="Najar F.Z."/>
            <person name="Nicholson C."/>
            <person name="Noirot C."/>
            <person name="O'Bleness M."/>
            <person name="Paule C.R."/>
            <person name="Poulain J."/>
            <person name="Prion F."/>
            <person name="Qin B."/>
            <person name="Qu C."/>
            <person name="Retzel E.F."/>
            <person name="Riddle C."/>
            <person name="Sallet E."/>
            <person name="Samain S."/>
            <person name="Samson N."/>
            <person name="Sanders I."/>
            <person name="Saurat O."/>
            <person name="Scarpelli C."/>
            <person name="Schiex T."/>
            <person name="Segurens B."/>
            <person name="Severin A.J."/>
            <person name="Sherrier D.J."/>
            <person name="Shi R."/>
            <person name="Sims S."/>
            <person name="Singer S.R."/>
            <person name="Sinharoy S."/>
            <person name="Sterck L."/>
            <person name="Viollet A."/>
            <person name="Wang B.B."/>
            <person name="Wang K."/>
            <person name="Wang M."/>
            <person name="Wang X."/>
            <person name="Warfsmann J."/>
            <person name="Weissenbach J."/>
            <person name="White D.D."/>
            <person name="White J.D."/>
            <person name="Wiley G.B."/>
            <person name="Wincker P."/>
            <person name="Xing Y."/>
            <person name="Yang L."/>
            <person name="Yao Z."/>
            <person name="Ying F."/>
            <person name="Zhai J."/>
            <person name="Zhou L."/>
            <person name="Zuber A."/>
            <person name="Denarie J."/>
            <person name="Dixon R.A."/>
            <person name="May G.D."/>
            <person name="Schwartz D.C."/>
            <person name="Rogers J."/>
            <person name="Quetier F."/>
            <person name="Town C.D."/>
            <person name="Roe B.A."/>
        </authorList>
    </citation>
    <scope>NUCLEOTIDE SEQUENCE [LARGE SCALE GENOMIC DNA]</scope>
    <source>
        <strain evidence="2">A17</strain>
        <strain evidence="3 4">cv. Jemalong A17</strain>
    </source>
</reference>